<dbReference type="InterPro" id="IPR036390">
    <property type="entry name" value="WH_DNA-bd_sf"/>
</dbReference>
<dbReference type="InterPro" id="IPR050313">
    <property type="entry name" value="Carb_Metab_HTH_regulators"/>
</dbReference>
<evidence type="ECO:0000256" key="1">
    <source>
        <dbReference type="ARBA" id="ARBA00023015"/>
    </source>
</evidence>
<name>A0A7G9G6J6_9FIRM</name>
<dbReference type="Proteomes" id="UP000515823">
    <property type="component" value="Chromosome"/>
</dbReference>
<keyword evidence="2" id="KW-0238">DNA-binding</keyword>
<dbReference type="GO" id="GO:0003677">
    <property type="term" value="F:DNA binding"/>
    <property type="evidence" value="ECO:0007669"/>
    <property type="project" value="UniProtKB-KW"/>
</dbReference>
<proteinExistence type="predicted"/>
<dbReference type="Pfam" id="PF00455">
    <property type="entry name" value="DeoRC"/>
    <property type="match status" value="1"/>
</dbReference>
<dbReference type="InterPro" id="IPR018356">
    <property type="entry name" value="Tscrpt_reg_HTH_DeoR_CS"/>
</dbReference>
<protein>
    <submittedName>
        <fullName evidence="5">DeoR/GlpR transcriptional regulator</fullName>
    </submittedName>
</protein>
<evidence type="ECO:0000256" key="2">
    <source>
        <dbReference type="ARBA" id="ARBA00023125"/>
    </source>
</evidence>
<dbReference type="SMART" id="SM00420">
    <property type="entry name" value="HTH_DEOR"/>
    <property type="match status" value="1"/>
</dbReference>
<keyword evidence="3" id="KW-0804">Transcription</keyword>
<organism evidence="5 6">
    <name type="scientific">Qiania dongpingensis</name>
    <dbReference type="NCBI Taxonomy" id="2763669"/>
    <lineage>
        <taxon>Bacteria</taxon>
        <taxon>Bacillati</taxon>
        <taxon>Bacillota</taxon>
        <taxon>Clostridia</taxon>
        <taxon>Lachnospirales</taxon>
        <taxon>Lachnospiraceae</taxon>
        <taxon>Qiania</taxon>
    </lineage>
</organism>
<dbReference type="GO" id="GO:0003700">
    <property type="term" value="F:DNA-binding transcription factor activity"/>
    <property type="evidence" value="ECO:0007669"/>
    <property type="project" value="InterPro"/>
</dbReference>
<evidence type="ECO:0000313" key="6">
    <source>
        <dbReference type="Proteomes" id="UP000515823"/>
    </source>
</evidence>
<reference evidence="5 6" key="1">
    <citation type="submission" date="2020-08" db="EMBL/GenBank/DDBJ databases">
        <authorList>
            <person name="Liu C."/>
            <person name="Sun Q."/>
        </authorList>
    </citation>
    <scope>NUCLEOTIDE SEQUENCE [LARGE SCALE GENOMIC DNA]</scope>
    <source>
        <strain evidence="5 6">NSJ-38</strain>
    </source>
</reference>
<dbReference type="PROSITE" id="PS00894">
    <property type="entry name" value="HTH_DEOR_1"/>
    <property type="match status" value="1"/>
</dbReference>
<dbReference type="EMBL" id="CP060634">
    <property type="protein sequence ID" value="QNM06428.1"/>
    <property type="molecule type" value="Genomic_DNA"/>
</dbReference>
<dbReference type="KEGG" id="qdo:H9Q78_04655"/>
<dbReference type="RefSeq" id="WP_249303867.1">
    <property type="nucleotide sequence ID" value="NZ_CP060634.1"/>
</dbReference>
<evidence type="ECO:0000259" key="4">
    <source>
        <dbReference type="PROSITE" id="PS51000"/>
    </source>
</evidence>
<gene>
    <name evidence="5" type="ORF">H9Q78_04655</name>
</gene>
<keyword evidence="1" id="KW-0805">Transcription regulation</keyword>
<feature type="domain" description="HTH deoR-type" evidence="4">
    <location>
        <begin position="3"/>
        <end position="58"/>
    </location>
</feature>
<dbReference type="InterPro" id="IPR014036">
    <property type="entry name" value="DeoR-like_C"/>
</dbReference>
<dbReference type="PANTHER" id="PTHR30363:SF44">
    <property type="entry name" value="AGA OPERON TRANSCRIPTIONAL REPRESSOR-RELATED"/>
    <property type="match status" value="1"/>
</dbReference>
<dbReference type="Pfam" id="PF08220">
    <property type="entry name" value="HTH_DeoR"/>
    <property type="match status" value="1"/>
</dbReference>
<keyword evidence="6" id="KW-1185">Reference proteome</keyword>
<evidence type="ECO:0000256" key="3">
    <source>
        <dbReference type="ARBA" id="ARBA00023163"/>
    </source>
</evidence>
<dbReference type="Gene3D" id="3.40.50.1360">
    <property type="match status" value="1"/>
</dbReference>
<dbReference type="SUPFAM" id="SSF46785">
    <property type="entry name" value="Winged helix' DNA-binding domain"/>
    <property type="match status" value="1"/>
</dbReference>
<dbReference type="CDD" id="cd00090">
    <property type="entry name" value="HTH_ARSR"/>
    <property type="match status" value="1"/>
</dbReference>
<evidence type="ECO:0000313" key="5">
    <source>
        <dbReference type="EMBL" id="QNM06428.1"/>
    </source>
</evidence>
<dbReference type="Gene3D" id="1.10.10.10">
    <property type="entry name" value="Winged helix-like DNA-binding domain superfamily/Winged helix DNA-binding domain"/>
    <property type="match status" value="1"/>
</dbReference>
<dbReference type="SMART" id="SM01134">
    <property type="entry name" value="DeoRC"/>
    <property type="match status" value="1"/>
</dbReference>
<dbReference type="InterPro" id="IPR001034">
    <property type="entry name" value="DeoR_HTH"/>
</dbReference>
<sequence length="252" mass="27966">MESHTRSQEILKLLKEKTYCSVEELSHILYASEATIRRDLKKLQTDGLIHRTRGGAYPLQDSQLEWPVHYKIRDNPDKKERIADLALKLVSPGQTLFLDSSSTSIALARRLTEIRGVTVLTNGLITACLLAPAPGITVYTTCGKVQPQLLSLSGPNAADFISRHHADLAFVSCRGLSSSSGITDYDEDNALIKRAYKNHADKTVLLADDSKFSRHFFHRTFEFSEISSIITNSPPPPDIAGICSRLNVNVIF</sequence>
<dbReference type="InterPro" id="IPR011991">
    <property type="entry name" value="ArsR-like_HTH"/>
</dbReference>
<dbReference type="PROSITE" id="PS51000">
    <property type="entry name" value="HTH_DEOR_2"/>
    <property type="match status" value="1"/>
</dbReference>
<dbReference type="SUPFAM" id="SSF100950">
    <property type="entry name" value="NagB/RpiA/CoA transferase-like"/>
    <property type="match status" value="1"/>
</dbReference>
<dbReference type="InterPro" id="IPR036388">
    <property type="entry name" value="WH-like_DNA-bd_sf"/>
</dbReference>
<dbReference type="AlphaFoldDB" id="A0A7G9G6J6"/>
<accession>A0A7G9G6J6</accession>
<dbReference type="PANTHER" id="PTHR30363">
    <property type="entry name" value="HTH-TYPE TRANSCRIPTIONAL REGULATOR SRLR-RELATED"/>
    <property type="match status" value="1"/>
</dbReference>
<dbReference type="PRINTS" id="PR00037">
    <property type="entry name" value="HTHLACR"/>
</dbReference>
<dbReference type="InterPro" id="IPR037171">
    <property type="entry name" value="NagB/RpiA_transferase-like"/>
</dbReference>